<dbReference type="InterPro" id="IPR013766">
    <property type="entry name" value="Thioredoxin_domain"/>
</dbReference>
<dbReference type="PANTHER" id="PTHR45663">
    <property type="entry name" value="GEO12009P1"/>
    <property type="match status" value="1"/>
</dbReference>
<protein>
    <recommendedName>
        <fullName evidence="5">Thioredoxin domain-containing protein</fullName>
    </recommendedName>
</protein>
<evidence type="ECO:0000256" key="4">
    <source>
        <dbReference type="ARBA" id="ARBA00023284"/>
    </source>
</evidence>
<dbReference type="CDD" id="cd02947">
    <property type="entry name" value="TRX_family"/>
    <property type="match status" value="1"/>
</dbReference>
<dbReference type="SUPFAM" id="SSF52833">
    <property type="entry name" value="Thioredoxin-like"/>
    <property type="match status" value="1"/>
</dbReference>
<evidence type="ECO:0000256" key="3">
    <source>
        <dbReference type="ARBA" id="ARBA00023157"/>
    </source>
</evidence>
<dbReference type="OrthoDB" id="2121326at2759"/>
<dbReference type="GO" id="GO:0005737">
    <property type="term" value="C:cytoplasm"/>
    <property type="evidence" value="ECO:0007669"/>
    <property type="project" value="TreeGrafter"/>
</dbReference>
<dbReference type="AlphaFoldDB" id="A0A150GFR7"/>
<accession>A0A150GFR7</accession>
<comment type="caution">
    <text evidence="6">The sequence shown here is derived from an EMBL/GenBank/DDBJ whole genome shotgun (WGS) entry which is preliminary data.</text>
</comment>
<dbReference type="GO" id="GO:0015035">
    <property type="term" value="F:protein-disulfide reductase activity"/>
    <property type="evidence" value="ECO:0007669"/>
    <property type="project" value="InterPro"/>
</dbReference>
<dbReference type="InterPro" id="IPR005746">
    <property type="entry name" value="Thioredoxin"/>
</dbReference>
<dbReference type="FunFam" id="3.40.30.10:FF:000001">
    <property type="entry name" value="Thioredoxin"/>
    <property type="match status" value="1"/>
</dbReference>
<evidence type="ECO:0000256" key="2">
    <source>
        <dbReference type="ARBA" id="ARBA00022982"/>
    </source>
</evidence>
<dbReference type="PROSITE" id="PS00194">
    <property type="entry name" value="THIOREDOXIN_1"/>
    <property type="match status" value="1"/>
</dbReference>
<dbReference type="PANTHER" id="PTHR45663:SF11">
    <property type="entry name" value="GEO12009P1"/>
    <property type="match status" value="1"/>
</dbReference>
<keyword evidence="3" id="KW-1015">Disulfide bond</keyword>
<dbReference type="InterPro" id="IPR017937">
    <property type="entry name" value="Thioredoxin_CS"/>
</dbReference>
<dbReference type="InterPro" id="IPR036249">
    <property type="entry name" value="Thioredoxin-like_sf"/>
</dbReference>
<dbReference type="PROSITE" id="PS51352">
    <property type="entry name" value="THIOREDOXIN_2"/>
    <property type="match status" value="1"/>
</dbReference>
<sequence>MALLARRVSAPSARTSARTSPAFTRVAPRRSVVVRAEAGAVNDDTFKSVVLESNLPVLVDFWAPWCGPCRIIAPIVDEIANEYNGKIKCVKLNTDESPNVASEFGIRSIPTIMVFKNGKKCETIIGAVPKSTIMQTVSKYF</sequence>
<dbReference type="STRING" id="33097.A0A150GFR7"/>
<evidence type="ECO:0000259" key="5">
    <source>
        <dbReference type="PROSITE" id="PS51352"/>
    </source>
</evidence>
<evidence type="ECO:0000313" key="7">
    <source>
        <dbReference type="Proteomes" id="UP000075714"/>
    </source>
</evidence>
<dbReference type="Proteomes" id="UP000075714">
    <property type="component" value="Unassembled WGS sequence"/>
</dbReference>
<feature type="domain" description="Thioredoxin" evidence="5">
    <location>
        <begin position="21"/>
        <end position="141"/>
    </location>
</feature>
<evidence type="ECO:0000256" key="1">
    <source>
        <dbReference type="ARBA" id="ARBA00022448"/>
    </source>
</evidence>
<dbReference type="PRINTS" id="PR00421">
    <property type="entry name" value="THIOREDOXIN"/>
</dbReference>
<dbReference type="EMBL" id="LSYV01000029">
    <property type="protein sequence ID" value="KXZ48435.1"/>
    <property type="molecule type" value="Genomic_DNA"/>
</dbReference>
<organism evidence="6 7">
    <name type="scientific">Gonium pectorale</name>
    <name type="common">Green alga</name>
    <dbReference type="NCBI Taxonomy" id="33097"/>
    <lineage>
        <taxon>Eukaryota</taxon>
        <taxon>Viridiplantae</taxon>
        <taxon>Chlorophyta</taxon>
        <taxon>core chlorophytes</taxon>
        <taxon>Chlorophyceae</taxon>
        <taxon>CS clade</taxon>
        <taxon>Chlamydomonadales</taxon>
        <taxon>Volvocaceae</taxon>
        <taxon>Gonium</taxon>
    </lineage>
</organism>
<dbReference type="Gene3D" id="3.40.30.10">
    <property type="entry name" value="Glutaredoxin"/>
    <property type="match status" value="1"/>
</dbReference>
<dbReference type="NCBIfam" id="TIGR01068">
    <property type="entry name" value="thioredoxin"/>
    <property type="match status" value="1"/>
</dbReference>
<gene>
    <name evidence="6" type="ORF">GPECTOR_28g845</name>
</gene>
<keyword evidence="2" id="KW-0249">Electron transport</keyword>
<reference evidence="7" key="1">
    <citation type="journal article" date="2016" name="Nat. Commun.">
        <title>The Gonium pectorale genome demonstrates co-option of cell cycle regulation during the evolution of multicellularity.</title>
        <authorList>
            <person name="Hanschen E.R."/>
            <person name="Marriage T.N."/>
            <person name="Ferris P.J."/>
            <person name="Hamaji T."/>
            <person name="Toyoda A."/>
            <person name="Fujiyama A."/>
            <person name="Neme R."/>
            <person name="Noguchi H."/>
            <person name="Minakuchi Y."/>
            <person name="Suzuki M."/>
            <person name="Kawai-Toyooka H."/>
            <person name="Smith D.R."/>
            <person name="Sparks H."/>
            <person name="Anderson J."/>
            <person name="Bakaric R."/>
            <person name="Luria V."/>
            <person name="Karger A."/>
            <person name="Kirschner M.W."/>
            <person name="Durand P.M."/>
            <person name="Michod R.E."/>
            <person name="Nozaki H."/>
            <person name="Olson B.J."/>
        </authorList>
    </citation>
    <scope>NUCLEOTIDE SEQUENCE [LARGE SCALE GENOMIC DNA]</scope>
    <source>
        <strain evidence="7">NIES-2863</strain>
    </source>
</reference>
<evidence type="ECO:0000313" key="6">
    <source>
        <dbReference type="EMBL" id="KXZ48435.1"/>
    </source>
</evidence>
<keyword evidence="1" id="KW-0813">Transport</keyword>
<dbReference type="Pfam" id="PF00085">
    <property type="entry name" value="Thioredoxin"/>
    <property type="match status" value="1"/>
</dbReference>
<name>A0A150GFR7_GONPE</name>
<keyword evidence="7" id="KW-1185">Reference proteome</keyword>
<keyword evidence="4" id="KW-0676">Redox-active center</keyword>
<proteinExistence type="predicted"/>